<evidence type="ECO:0000256" key="7">
    <source>
        <dbReference type="ARBA" id="ARBA00047989"/>
    </source>
</evidence>
<evidence type="ECO:0000256" key="2">
    <source>
        <dbReference type="ARBA" id="ARBA00007353"/>
    </source>
</evidence>
<dbReference type="Pfam" id="PF02578">
    <property type="entry name" value="Cu-oxidase_4"/>
    <property type="match status" value="1"/>
</dbReference>
<evidence type="ECO:0000256" key="8">
    <source>
        <dbReference type="ARBA" id="ARBA00048968"/>
    </source>
</evidence>
<proteinExistence type="inferred from homology"/>
<dbReference type="GeneID" id="99505992"/>
<dbReference type="InterPro" id="IPR011324">
    <property type="entry name" value="Cytotoxic_necrot_fac-like_cat"/>
</dbReference>
<comment type="catalytic activity">
    <reaction evidence="8">
        <text>adenosine + phosphate = alpha-D-ribose 1-phosphate + adenine</text>
        <dbReference type="Rhea" id="RHEA:27642"/>
        <dbReference type="ChEBI" id="CHEBI:16335"/>
        <dbReference type="ChEBI" id="CHEBI:16708"/>
        <dbReference type="ChEBI" id="CHEBI:43474"/>
        <dbReference type="ChEBI" id="CHEBI:57720"/>
        <dbReference type="EC" id="2.4.2.1"/>
    </reaction>
    <physiologicalReaction direction="left-to-right" evidence="8">
        <dbReference type="Rhea" id="RHEA:27643"/>
    </physiologicalReaction>
</comment>
<organism evidence="11 12">
    <name type="scientific">Pseudoalteromonas lipolytica</name>
    <dbReference type="NCBI Taxonomy" id="570156"/>
    <lineage>
        <taxon>Bacteria</taxon>
        <taxon>Pseudomonadati</taxon>
        <taxon>Pseudomonadota</taxon>
        <taxon>Gammaproteobacteria</taxon>
        <taxon>Alteromonadales</taxon>
        <taxon>Pseudoalteromonadaceae</taxon>
        <taxon>Pseudoalteromonas</taxon>
    </lineage>
</organism>
<dbReference type="GO" id="GO:0005507">
    <property type="term" value="F:copper ion binding"/>
    <property type="evidence" value="ECO:0007669"/>
    <property type="project" value="TreeGrafter"/>
</dbReference>
<comment type="similarity">
    <text evidence="2 10">Belongs to the purine nucleoside phosphorylase YfiH/LACC1 family.</text>
</comment>
<keyword evidence="5" id="KW-0378">Hydrolase</keyword>
<dbReference type="SUPFAM" id="SSF64438">
    <property type="entry name" value="CNF1/YfiH-like putative cysteine hydrolases"/>
    <property type="match status" value="1"/>
</dbReference>
<keyword evidence="6" id="KW-0862">Zinc</keyword>
<keyword evidence="4" id="KW-0479">Metal-binding</keyword>
<dbReference type="InterPro" id="IPR003730">
    <property type="entry name" value="Cu_polyphenol_OxRdtase"/>
</dbReference>
<dbReference type="InterPro" id="IPR038371">
    <property type="entry name" value="Cu_polyphenol_OxRdtase_sf"/>
</dbReference>
<keyword evidence="3" id="KW-0808">Transferase</keyword>
<dbReference type="Proteomes" id="UP000264605">
    <property type="component" value="Chromosome"/>
</dbReference>
<accession>A0AAD0WCS5</accession>
<evidence type="ECO:0000256" key="6">
    <source>
        <dbReference type="ARBA" id="ARBA00022833"/>
    </source>
</evidence>
<evidence type="ECO:0000256" key="9">
    <source>
        <dbReference type="ARBA" id="ARBA00049893"/>
    </source>
</evidence>
<protein>
    <recommendedName>
        <fullName evidence="10">Purine nucleoside phosphorylase</fullName>
    </recommendedName>
</protein>
<dbReference type="RefSeq" id="WP_118844455.1">
    <property type="nucleotide sequence ID" value="NZ_CP032090.1"/>
</dbReference>
<reference evidence="11 12" key="1">
    <citation type="submission" date="2018-08" db="EMBL/GenBank/DDBJ databases">
        <title>Draft genome sequence of Pseudoalteromonas donghaensis HJ51.</title>
        <authorList>
            <person name="Oh J."/>
            <person name="Roh D."/>
        </authorList>
    </citation>
    <scope>NUCLEOTIDE SEQUENCE [LARGE SCALE GENOMIC DNA]</scope>
    <source>
        <strain evidence="11 12">HJ51</strain>
    </source>
</reference>
<dbReference type="CDD" id="cd16833">
    <property type="entry name" value="YfiH"/>
    <property type="match status" value="1"/>
</dbReference>
<dbReference type="EMBL" id="CP032090">
    <property type="protein sequence ID" value="AXV65753.1"/>
    <property type="molecule type" value="Genomic_DNA"/>
</dbReference>
<evidence type="ECO:0000256" key="5">
    <source>
        <dbReference type="ARBA" id="ARBA00022801"/>
    </source>
</evidence>
<dbReference type="GO" id="GO:0017061">
    <property type="term" value="F:S-methyl-5-thioadenosine phosphorylase activity"/>
    <property type="evidence" value="ECO:0007669"/>
    <property type="project" value="UniProtKB-EC"/>
</dbReference>
<dbReference type="KEGG" id="pdj:D0907_10995"/>
<dbReference type="GO" id="GO:0016787">
    <property type="term" value="F:hydrolase activity"/>
    <property type="evidence" value="ECO:0007669"/>
    <property type="project" value="UniProtKB-KW"/>
</dbReference>
<dbReference type="Gene3D" id="3.60.140.10">
    <property type="entry name" value="CNF1/YfiH-like putative cysteine hydrolases"/>
    <property type="match status" value="1"/>
</dbReference>
<dbReference type="NCBIfam" id="TIGR00726">
    <property type="entry name" value="peptidoglycan editing factor PgeF"/>
    <property type="match status" value="1"/>
</dbReference>
<gene>
    <name evidence="11" type="primary">pgeF</name>
    <name evidence="11" type="ORF">D0907_10995</name>
</gene>
<evidence type="ECO:0000313" key="11">
    <source>
        <dbReference type="EMBL" id="AXV65753.1"/>
    </source>
</evidence>
<name>A0AAD0WCS5_9GAMM</name>
<evidence type="ECO:0000256" key="1">
    <source>
        <dbReference type="ARBA" id="ARBA00000553"/>
    </source>
</evidence>
<dbReference type="AlphaFoldDB" id="A0AAD0WCS5"/>
<evidence type="ECO:0000313" key="12">
    <source>
        <dbReference type="Proteomes" id="UP000264605"/>
    </source>
</evidence>
<evidence type="ECO:0000256" key="4">
    <source>
        <dbReference type="ARBA" id="ARBA00022723"/>
    </source>
</evidence>
<comment type="catalytic activity">
    <reaction evidence="9">
        <text>S-methyl-5'-thioadenosine + phosphate = 5-(methylsulfanyl)-alpha-D-ribose 1-phosphate + adenine</text>
        <dbReference type="Rhea" id="RHEA:11852"/>
        <dbReference type="ChEBI" id="CHEBI:16708"/>
        <dbReference type="ChEBI" id="CHEBI:17509"/>
        <dbReference type="ChEBI" id="CHEBI:43474"/>
        <dbReference type="ChEBI" id="CHEBI:58533"/>
        <dbReference type="EC" id="2.4.2.28"/>
    </reaction>
    <physiologicalReaction direction="left-to-right" evidence="9">
        <dbReference type="Rhea" id="RHEA:11853"/>
    </physiologicalReaction>
</comment>
<comment type="catalytic activity">
    <reaction evidence="1">
        <text>inosine + phosphate = alpha-D-ribose 1-phosphate + hypoxanthine</text>
        <dbReference type="Rhea" id="RHEA:27646"/>
        <dbReference type="ChEBI" id="CHEBI:17368"/>
        <dbReference type="ChEBI" id="CHEBI:17596"/>
        <dbReference type="ChEBI" id="CHEBI:43474"/>
        <dbReference type="ChEBI" id="CHEBI:57720"/>
        <dbReference type="EC" id="2.4.2.1"/>
    </reaction>
    <physiologicalReaction direction="left-to-right" evidence="1">
        <dbReference type="Rhea" id="RHEA:27647"/>
    </physiologicalReaction>
</comment>
<sequence length="240" mass="26166">MITPTWTAPDTIGALSTTRENGVSKAPFNSFNVGFHVGDDEQAVQANRTALTRQLPNPAVWLNQVHGADVVVVDECVDIHSVSSADALYTRLKQQPLAIMTADCLPVLLCSTSGDEVAAVHGGWRGLAKGILANTLSKFKAEPADIIAWFGPAIGALQFEVGQDVKDCFCDQNQIHQHAFTAQGEKYLADIYLLAKQQLSQLGVVSIYGAEYCTYSQPSLFFSYRRDGQTGRMASLIWRK</sequence>
<evidence type="ECO:0000256" key="10">
    <source>
        <dbReference type="RuleBase" id="RU361274"/>
    </source>
</evidence>
<evidence type="ECO:0000256" key="3">
    <source>
        <dbReference type="ARBA" id="ARBA00022679"/>
    </source>
</evidence>
<comment type="catalytic activity">
    <reaction evidence="7">
        <text>adenosine + H2O + H(+) = inosine + NH4(+)</text>
        <dbReference type="Rhea" id="RHEA:24408"/>
        <dbReference type="ChEBI" id="CHEBI:15377"/>
        <dbReference type="ChEBI" id="CHEBI:15378"/>
        <dbReference type="ChEBI" id="CHEBI:16335"/>
        <dbReference type="ChEBI" id="CHEBI:17596"/>
        <dbReference type="ChEBI" id="CHEBI:28938"/>
        <dbReference type="EC" id="3.5.4.4"/>
    </reaction>
    <physiologicalReaction direction="left-to-right" evidence="7">
        <dbReference type="Rhea" id="RHEA:24409"/>
    </physiologicalReaction>
</comment>
<dbReference type="PANTHER" id="PTHR30616">
    <property type="entry name" value="UNCHARACTERIZED PROTEIN YFIH"/>
    <property type="match status" value="1"/>
</dbReference>
<dbReference type="PANTHER" id="PTHR30616:SF2">
    <property type="entry name" value="PURINE NUCLEOSIDE PHOSPHORYLASE LACC1"/>
    <property type="match status" value="1"/>
</dbReference>